<evidence type="ECO:0000256" key="6">
    <source>
        <dbReference type="ARBA" id="ARBA00023065"/>
    </source>
</evidence>
<comment type="subunit">
    <text evidence="9">Homopentamer.</text>
</comment>
<gene>
    <name evidence="9 10" type="primary">mscL</name>
    <name evidence="10" type="ORF">H9901_02515</name>
</gene>
<evidence type="ECO:0000256" key="5">
    <source>
        <dbReference type="ARBA" id="ARBA00022989"/>
    </source>
</evidence>
<evidence type="ECO:0000256" key="3">
    <source>
        <dbReference type="ARBA" id="ARBA00022475"/>
    </source>
</evidence>
<comment type="subcellular location">
    <subcellularLocation>
        <location evidence="9">Cell membrane</location>
        <topology evidence="9">Multi-pass membrane protein</topology>
    </subcellularLocation>
    <subcellularLocation>
        <location evidence="1">Membrane</location>
        <topology evidence="1">Multi-pass membrane protein</topology>
    </subcellularLocation>
</comment>
<dbReference type="PANTHER" id="PTHR30266:SF2">
    <property type="entry name" value="LARGE-CONDUCTANCE MECHANOSENSITIVE CHANNEL"/>
    <property type="match status" value="1"/>
</dbReference>
<keyword evidence="4 9" id="KW-0812">Transmembrane</keyword>
<accession>A0A948X0Q3</accession>
<organism evidence="10 11">
    <name type="scientific">Candidatus Paralactobacillus gallistercoris</name>
    <dbReference type="NCBI Taxonomy" id="2838724"/>
    <lineage>
        <taxon>Bacteria</taxon>
        <taxon>Bacillati</taxon>
        <taxon>Bacillota</taxon>
        <taxon>Bacilli</taxon>
        <taxon>Lactobacillales</taxon>
        <taxon>Lactobacillaceae</taxon>
        <taxon>Lactobacillus</taxon>
    </lineage>
</organism>
<keyword evidence="5 9" id="KW-1133">Transmembrane helix</keyword>
<dbReference type="Proteomes" id="UP000777303">
    <property type="component" value="Unassembled WGS sequence"/>
</dbReference>
<dbReference type="InterPro" id="IPR001185">
    <property type="entry name" value="MS_channel"/>
</dbReference>
<evidence type="ECO:0000256" key="8">
    <source>
        <dbReference type="ARBA" id="ARBA00023303"/>
    </source>
</evidence>
<comment type="caution">
    <text evidence="10">The sequence shown here is derived from an EMBL/GenBank/DDBJ whole genome shotgun (WGS) entry which is preliminary data.</text>
</comment>
<keyword evidence="7 9" id="KW-0472">Membrane</keyword>
<feature type="transmembrane region" description="Helical" evidence="9">
    <location>
        <begin position="66"/>
        <end position="87"/>
    </location>
</feature>
<reference evidence="10" key="2">
    <citation type="submission" date="2021-04" db="EMBL/GenBank/DDBJ databases">
        <authorList>
            <person name="Gilroy R."/>
        </authorList>
    </citation>
    <scope>NUCLEOTIDE SEQUENCE</scope>
    <source>
        <strain evidence="10">F6-6636</strain>
    </source>
</reference>
<dbReference type="InterPro" id="IPR037673">
    <property type="entry name" value="MSC/AndL"/>
</dbReference>
<dbReference type="PANTHER" id="PTHR30266">
    <property type="entry name" value="MECHANOSENSITIVE CHANNEL MSCL"/>
    <property type="match status" value="1"/>
</dbReference>
<evidence type="ECO:0000256" key="4">
    <source>
        <dbReference type="ARBA" id="ARBA00022692"/>
    </source>
</evidence>
<dbReference type="HAMAP" id="MF_00115">
    <property type="entry name" value="MscL"/>
    <property type="match status" value="1"/>
</dbReference>
<dbReference type="NCBIfam" id="TIGR00220">
    <property type="entry name" value="mscL"/>
    <property type="match status" value="1"/>
</dbReference>
<keyword evidence="3 9" id="KW-1003">Cell membrane</keyword>
<dbReference type="Pfam" id="PF01741">
    <property type="entry name" value="MscL"/>
    <property type="match status" value="1"/>
</dbReference>
<dbReference type="Gene3D" id="1.10.1200.120">
    <property type="entry name" value="Large-conductance mechanosensitive channel, MscL, domain 1"/>
    <property type="match status" value="1"/>
</dbReference>
<proteinExistence type="inferred from homology"/>
<evidence type="ECO:0000256" key="7">
    <source>
        <dbReference type="ARBA" id="ARBA00023136"/>
    </source>
</evidence>
<protein>
    <recommendedName>
        <fullName evidence="9">Large-conductance mechanosensitive channel</fullName>
    </recommendedName>
</protein>
<dbReference type="GO" id="GO:0005886">
    <property type="term" value="C:plasma membrane"/>
    <property type="evidence" value="ECO:0007669"/>
    <property type="project" value="UniProtKB-SubCell"/>
</dbReference>
<dbReference type="GO" id="GO:0008381">
    <property type="term" value="F:mechanosensitive monoatomic ion channel activity"/>
    <property type="evidence" value="ECO:0007669"/>
    <property type="project" value="UniProtKB-UniRule"/>
</dbReference>
<comment type="function">
    <text evidence="9">Channel that opens in response to stretch forces in the membrane lipid bilayer. May participate in the regulation of osmotic pressure changes within the cell.</text>
</comment>
<dbReference type="NCBIfam" id="NF001842">
    <property type="entry name" value="PRK00567.1-3"/>
    <property type="match status" value="1"/>
</dbReference>
<feature type="transmembrane region" description="Helical" evidence="9">
    <location>
        <begin position="38"/>
        <end position="60"/>
    </location>
</feature>
<name>A0A948X0Q3_9LACO</name>
<dbReference type="SUPFAM" id="SSF81330">
    <property type="entry name" value="Gated mechanosensitive channel"/>
    <property type="match status" value="1"/>
</dbReference>
<evidence type="ECO:0000256" key="1">
    <source>
        <dbReference type="ARBA" id="ARBA00004141"/>
    </source>
</evidence>
<sequence length="151" mass="16284">MMQEFRDFISRGDVVDMAVGVIVGGAFSSIVKSLTTNLINPLLGLFVGKIDFSALVLTVGNAHFQFGAFINAIINFLIIAFIVFLLVKGINKVEKMAGAKAKAAKVDPEIAYLKDIRDLLIDQRAAAEGKSTDEVLAELAQQAKQAAQKDK</sequence>
<keyword evidence="8 9" id="KW-0407">Ion channel</keyword>
<evidence type="ECO:0000313" key="10">
    <source>
        <dbReference type="EMBL" id="MBU3851551.1"/>
    </source>
</evidence>
<keyword evidence="2 9" id="KW-0813">Transport</keyword>
<evidence type="ECO:0000256" key="9">
    <source>
        <dbReference type="HAMAP-Rule" id="MF_00115"/>
    </source>
</evidence>
<dbReference type="AlphaFoldDB" id="A0A948X0Q3"/>
<reference evidence="10" key="1">
    <citation type="journal article" date="2021" name="PeerJ">
        <title>Extensive microbial diversity within the chicken gut microbiome revealed by metagenomics and culture.</title>
        <authorList>
            <person name="Gilroy R."/>
            <person name="Ravi A."/>
            <person name="Getino M."/>
            <person name="Pursley I."/>
            <person name="Horton D.L."/>
            <person name="Alikhan N.F."/>
            <person name="Baker D."/>
            <person name="Gharbi K."/>
            <person name="Hall N."/>
            <person name="Watson M."/>
            <person name="Adriaenssens E.M."/>
            <person name="Foster-Nyarko E."/>
            <person name="Jarju S."/>
            <person name="Secka A."/>
            <person name="Antonio M."/>
            <person name="Oren A."/>
            <person name="Chaudhuri R.R."/>
            <person name="La Ragione R."/>
            <person name="Hildebrand F."/>
            <person name="Pallen M.J."/>
        </authorList>
    </citation>
    <scope>NUCLEOTIDE SEQUENCE</scope>
    <source>
        <strain evidence="10">F6-6636</strain>
    </source>
</reference>
<comment type="similarity">
    <text evidence="9">Belongs to the MscL family.</text>
</comment>
<dbReference type="InterPro" id="IPR036019">
    <property type="entry name" value="MscL_channel"/>
</dbReference>
<evidence type="ECO:0000313" key="11">
    <source>
        <dbReference type="Proteomes" id="UP000777303"/>
    </source>
</evidence>
<keyword evidence="6 9" id="KW-0406">Ion transport</keyword>
<feature type="transmembrane region" description="Helical" evidence="9">
    <location>
        <begin position="14"/>
        <end position="31"/>
    </location>
</feature>
<dbReference type="EMBL" id="JAHLFS010000032">
    <property type="protein sequence ID" value="MBU3851551.1"/>
    <property type="molecule type" value="Genomic_DNA"/>
</dbReference>
<evidence type="ECO:0000256" key="2">
    <source>
        <dbReference type="ARBA" id="ARBA00022448"/>
    </source>
</evidence>
<dbReference type="PRINTS" id="PR01264">
    <property type="entry name" value="MECHCHANNEL"/>
</dbReference>